<feature type="compositionally biased region" description="Basic residues" evidence="7">
    <location>
        <begin position="1211"/>
        <end position="1221"/>
    </location>
</feature>
<accession>A0AAV5VM36</accession>
<feature type="compositionally biased region" description="Basic and acidic residues" evidence="7">
    <location>
        <begin position="1414"/>
        <end position="1423"/>
    </location>
</feature>
<proteinExistence type="predicted"/>
<feature type="region of interest" description="Disordered" evidence="7">
    <location>
        <begin position="1201"/>
        <end position="1442"/>
    </location>
</feature>
<dbReference type="GO" id="GO:0005634">
    <property type="term" value="C:nucleus"/>
    <property type="evidence" value="ECO:0007669"/>
    <property type="project" value="UniProtKB-SubCell"/>
</dbReference>
<evidence type="ECO:0000256" key="1">
    <source>
        <dbReference type="ARBA" id="ARBA00004123"/>
    </source>
</evidence>
<evidence type="ECO:0000256" key="2">
    <source>
        <dbReference type="ARBA" id="ARBA00022618"/>
    </source>
</evidence>
<comment type="caution">
    <text evidence="8">The sequence shown here is derived from an EMBL/GenBank/DDBJ whole genome shotgun (WGS) entry which is preliminary data.</text>
</comment>
<dbReference type="Gene3D" id="1.25.10.10">
    <property type="entry name" value="Leucine-rich Repeat Variant"/>
    <property type="match status" value="1"/>
</dbReference>
<dbReference type="InterPro" id="IPR011989">
    <property type="entry name" value="ARM-like"/>
</dbReference>
<evidence type="ECO:0000256" key="7">
    <source>
        <dbReference type="SAM" id="MobiDB-lite"/>
    </source>
</evidence>
<keyword evidence="3" id="KW-0498">Mitosis</keyword>
<dbReference type="GO" id="GO:0051301">
    <property type="term" value="P:cell division"/>
    <property type="evidence" value="ECO:0007669"/>
    <property type="project" value="UniProtKB-KW"/>
</dbReference>
<keyword evidence="4" id="KW-0539">Nucleus</keyword>
<evidence type="ECO:0000256" key="6">
    <source>
        <dbReference type="SAM" id="Coils"/>
    </source>
</evidence>
<name>A0AAV5VM36_9BILA</name>
<evidence type="ECO:0000256" key="4">
    <source>
        <dbReference type="ARBA" id="ARBA00023242"/>
    </source>
</evidence>
<dbReference type="GO" id="GO:0000785">
    <property type="term" value="C:chromatin"/>
    <property type="evidence" value="ECO:0007669"/>
    <property type="project" value="TreeGrafter"/>
</dbReference>
<keyword evidence="5" id="KW-0131">Cell cycle</keyword>
<dbReference type="GO" id="GO:0007064">
    <property type="term" value="P:mitotic sister chromatid cohesion"/>
    <property type="evidence" value="ECO:0007669"/>
    <property type="project" value="InterPro"/>
</dbReference>
<feature type="non-terminal residue" evidence="8">
    <location>
        <position position="1"/>
    </location>
</feature>
<dbReference type="InterPro" id="IPR016024">
    <property type="entry name" value="ARM-type_fold"/>
</dbReference>
<comment type="subcellular location">
    <subcellularLocation>
        <location evidence="1">Nucleus</location>
    </subcellularLocation>
</comment>
<evidence type="ECO:0000313" key="8">
    <source>
        <dbReference type="EMBL" id="GMT19328.1"/>
    </source>
</evidence>
<dbReference type="PANTHER" id="PTHR12663">
    <property type="entry name" value="ANDROGEN INDUCED INHIBITOR OF PROLIFERATION AS3 / PDS5-RELATED"/>
    <property type="match status" value="1"/>
</dbReference>
<dbReference type="InterPro" id="IPR039776">
    <property type="entry name" value="Pds5"/>
</dbReference>
<feature type="coiled-coil region" evidence="6">
    <location>
        <begin position="168"/>
        <end position="195"/>
    </location>
</feature>
<dbReference type="EMBL" id="BTSY01000003">
    <property type="protein sequence ID" value="GMT19328.1"/>
    <property type="molecule type" value="Genomic_DNA"/>
</dbReference>
<feature type="non-terminal residue" evidence="8">
    <location>
        <position position="1442"/>
    </location>
</feature>
<reference evidence="8" key="1">
    <citation type="submission" date="2023-10" db="EMBL/GenBank/DDBJ databases">
        <title>Genome assembly of Pristionchus species.</title>
        <authorList>
            <person name="Yoshida K."/>
            <person name="Sommer R.J."/>
        </authorList>
    </citation>
    <scope>NUCLEOTIDE SEQUENCE</scope>
    <source>
        <strain evidence="8">RS5133</strain>
    </source>
</reference>
<feature type="compositionally biased region" description="Basic and acidic residues" evidence="7">
    <location>
        <begin position="1327"/>
        <end position="1340"/>
    </location>
</feature>
<dbReference type="SUPFAM" id="SSF48371">
    <property type="entry name" value="ARM repeat"/>
    <property type="match status" value="1"/>
</dbReference>
<evidence type="ECO:0000256" key="3">
    <source>
        <dbReference type="ARBA" id="ARBA00022776"/>
    </source>
</evidence>
<feature type="compositionally biased region" description="Acidic residues" evidence="7">
    <location>
        <begin position="1390"/>
        <end position="1399"/>
    </location>
</feature>
<dbReference type="GO" id="GO:0006281">
    <property type="term" value="P:DNA repair"/>
    <property type="evidence" value="ECO:0007669"/>
    <property type="project" value="TreeGrafter"/>
</dbReference>
<keyword evidence="2" id="KW-0132">Cell division</keyword>
<gene>
    <name evidence="8" type="ORF">PFISCL1PPCAC_10625</name>
</gene>
<dbReference type="Pfam" id="PF20168">
    <property type="entry name" value="PDS5"/>
    <property type="match status" value="1"/>
</dbReference>
<feature type="compositionally biased region" description="Acidic residues" evidence="7">
    <location>
        <begin position="1226"/>
        <end position="1235"/>
    </location>
</feature>
<keyword evidence="9" id="KW-1185">Reference proteome</keyword>
<feature type="compositionally biased region" description="Low complexity" evidence="7">
    <location>
        <begin position="1353"/>
        <end position="1373"/>
    </location>
</feature>
<protein>
    <submittedName>
        <fullName evidence="8">Uncharacterized protein</fullName>
    </submittedName>
</protein>
<keyword evidence="6" id="KW-0175">Coiled coil</keyword>
<sequence>VHQVMVRKAAKKAASSGDVLYPDGCEPIDPDTNNSTLVLALKALYERISDDDTPTVDNFESLSTHLISPQLVNKPADVSVYVALCLARIFVILNPNNPFELRNAELRDALEFLAKSLGRIRSENEALYTRYHSLLEMVSNSGIVQQHLRSLDADTEDGAKVIATLLKSAALIVEVRKASERVQDEKNEQESERKNGVKTMMMTICRGVFEENADHIHGCALDVIFSHLISPEKINNPEAYHFMRSLCEHGSVYIHQRISRIFVDAFQTQDDPKFDTEVFKLVGKRKGAVYELLSELSDVLPDIRNDLLGLLSIKLASPEVEVRLLALKTSSEVARSRFDLPESCPSLWQRFVDRSKDSSQAVRKEFAERVAELIYSNHDMRSTIWTHLDSLVVDVDEEVRMAAIQTVCQTARKKLEAVNEKLIESCTERLRDRKVEVRKVALKFLLGLYKDVVRRDDSTKSDRASMAIIVKRVIQLNRGPVMTDERVIVEKGLINSLLPIELPMRKRMELLVEMCTRLSAQEIKIVQEMLQKVVTGRRVLSEMMDCISVRKNEEPAMEKSQEQKKRVTQACIERLVKYFPNPQKAEGALRKFTNLLCTDNEAVRQMEVILRKETTVMEAQTAVKLLLSRIGNAKDEMNKEQEEMIRSLLSRIAPLLIDHSSLLELTRYVSEIIDGESIGKEEAVKIIKRAVSIHKLLSDIYPSNINQFEIVHILLTKFLESHDQFVVKCGLQCIHVMLAKEAGRNGENIRHERWFQPMKDALLVQIREGKPSCAKHALRDICHMLGSEESWELLKEDIENLMENLDATQETTARSLCLLRKAVQAWKEHLIEKIMTIYPLEIARKILVPDPATYNGGVTIDFNPADKNTLEEIPVSPSMTNTLAAIKLAVRILPMFPPGNHSNTLIQKTINVLSLCATEKGRVADEITDSDAAWLTALSGSALVRLMSHRRISRDFITPSVMSSLAQVATHPLETVRLYLINRVYKYYRMAMLISPFLALIPLSQTGLTKGIDNEEEERLRRASCDLFIGCITTRNQHLHLKKTEDTLYKCEMFVPHLISLLAEIPTLTNNKDEEELTRIAECLWSTIESMVKVKGMMKWELICALLNQLKTVIPRMNEDEGDRVQMAKKVWAVSEIMLHLILYKAKIVTGLPEKNAPLLTKFFETRKGDNNTVYAPTSLLKRIEEGRIAHEFTKLKMSSTMLKEETKTNTKGRGRGKRKVKKEEEESDDEMQFEDEPKMPSTSRRGRPLKKTMERVEEEDEDMEEEEGEEEGRGEGKILNGKGKMPVNRRLTSMRELESINLSPIGGSTRRRGGLAASTPIVKNGMEGREKREEEEGTPKKRGRSTTSSMNSSPLKLLSKSPSKSPQKLPQKTIPQNGNRKRSSRVEGREEEEEEEEEKAPPPAKRGRGRGSVKREEKEPKPTTRTSRGKGKKKEEEVEEN</sequence>
<organism evidence="8 9">
    <name type="scientific">Pristionchus fissidentatus</name>
    <dbReference type="NCBI Taxonomy" id="1538716"/>
    <lineage>
        <taxon>Eukaryota</taxon>
        <taxon>Metazoa</taxon>
        <taxon>Ecdysozoa</taxon>
        <taxon>Nematoda</taxon>
        <taxon>Chromadorea</taxon>
        <taxon>Rhabditida</taxon>
        <taxon>Rhabditina</taxon>
        <taxon>Diplogasteromorpha</taxon>
        <taxon>Diplogasteroidea</taxon>
        <taxon>Neodiplogasteridae</taxon>
        <taxon>Pristionchus</taxon>
    </lineage>
</organism>
<evidence type="ECO:0000313" key="9">
    <source>
        <dbReference type="Proteomes" id="UP001432322"/>
    </source>
</evidence>
<evidence type="ECO:0000256" key="5">
    <source>
        <dbReference type="ARBA" id="ARBA00023306"/>
    </source>
</evidence>
<dbReference type="PANTHER" id="PTHR12663:SF0">
    <property type="entry name" value="PRECOCIOUS DISSOCIATION OF SISTERS 5, ISOFORM A"/>
    <property type="match status" value="1"/>
</dbReference>
<feature type="compositionally biased region" description="Acidic residues" evidence="7">
    <location>
        <begin position="1257"/>
        <end position="1271"/>
    </location>
</feature>
<dbReference type="Proteomes" id="UP001432322">
    <property type="component" value="Unassembled WGS sequence"/>
</dbReference>